<dbReference type="Gene3D" id="3.40.190.10">
    <property type="entry name" value="Periplasmic binding protein-like II"/>
    <property type="match status" value="1"/>
</dbReference>
<sequence length="172" mass="19949">MCITMDIRALQSFIMLANTLNFTRAAELMYISQPSLSKQIVNLEDELGVPLFKRNKRGVELTVYGKVFLNDAKEIINQWEKSINHIEQVKYGDNGFVRIGFIRDFPIKIVPESIKLFTKENPEVNIKLKEFGENECIEVLCKGDVDAVFTFWEGIKNSEDFDYLIIKKIQYV</sequence>
<gene>
    <name evidence="6" type="ORF">SAMN05443428_1275</name>
</gene>
<dbReference type="GO" id="GO:0003700">
    <property type="term" value="F:DNA-binding transcription factor activity"/>
    <property type="evidence" value="ECO:0007669"/>
    <property type="project" value="InterPro"/>
</dbReference>
<dbReference type="PANTHER" id="PTHR30346:SF0">
    <property type="entry name" value="HCA OPERON TRANSCRIPTIONAL ACTIVATOR HCAR"/>
    <property type="match status" value="1"/>
</dbReference>
<evidence type="ECO:0000256" key="2">
    <source>
        <dbReference type="ARBA" id="ARBA00023015"/>
    </source>
</evidence>
<dbReference type="Gene3D" id="1.10.10.10">
    <property type="entry name" value="Winged helix-like DNA-binding domain superfamily/Winged helix DNA-binding domain"/>
    <property type="match status" value="1"/>
</dbReference>
<evidence type="ECO:0000259" key="5">
    <source>
        <dbReference type="PROSITE" id="PS50931"/>
    </source>
</evidence>
<keyword evidence="2" id="KW-0805">Transcription regulation</keyword>
<dbReference type="GO" id="GO:0003677">
    <property type="term" value="F:DNA binding"/>
    <property type="evidence" value="ECO:0007669"/>
    <property type="project" value="UniProtKB-KW"/>
</dbReference>
<evidence type="ECO:0000256" key="4">
    <source>
        <dbReference type="ARBA" id="ARBA00023163"/>
    </source>
</evidence>
<dbReference type="Pfam" id="PF03466">
    <property type="entry name" value="LysR_substrate"/>
    <property type="match status" value="1"/>
</dbReference>
<dbReference type="GO" id="GO:0032993">
    <property type="term" value="C:protein-DNA complex"/>
    <property type="evidence" value="ECO:0007669"/>
    <property type="project" value="TreeGrafter"/>
</dbReference>
<evidence type="ECO:0000256" key="3">
    <source>
        <dbReference type="ARBA" id="ARBA00023125"/>
    </source>
</evidence>
<keyword evidence="4" id="KW-0804">Transcription</keyword>
<dbReference type="InterPro" id="IPR000847">
    <property type="entry name" value="LysR_HTH_N"/>
</dbReference>
<feature type="domain" description="HTH lysR-type" evidence="5">
    <location>
        <begin position="5"/>
        <end position="62"/>
    </location>
</feature>
<dbReference type="Proteomes" id="UP000190105">
    <property type="component" value="Unassembled WGS sequence"/>
</dbReference>
<comment type="similarity">
    <text evidence="1">Belongs to the LysR transcriptional regulatory family.</text>
</comment>
<dbReference type="InterPro" id="IPR005119">
    <property type="entry name" value="LysR_subst-bd"/>
</dbReference>
<dbReference type="SUPFAM" id="SSF46785">
    <property type="entry name" value="Winged helix' DNA-binding domain"/>
    <property type="match status" value="1"/>
</dbReference>
<evidence type="ECO:0000256" key="1">
    <source>
        <dbReference type="ARBA" id="ARBA00009437"/>
    </source>
</evidence>
<evidence type="ECO:0000313" key="6">
    <source>
        <dbReference type="EMBL" id="SKA97968.1"/>
    </source>
</evidence>
<dbReference type="SUPFAM" id="SSF53850">
    <property type="entry name" value="Periplasmic binding protein-like II"/>
    <property type="match status" value="1"/>
</dbReference>
<dbReference type="FunFam" id="1.10.10.10:FF:000001">
    <property type="entry name" value="LysR family transcriptional regulator"/>
    <property type="match status" value="1"/>
</dbReference>
<accession>A0A1T4Y8Y6</accession>
<name>A0A1T4Y8Y6_9CLOT</name>
<dbReference type="PANTHER" id="PTHR30346">
    <property type="entry name" value="TRANSCRIPTIONAL DUAL REGULATOR HCAR-RELATED"/>
    <property type="match status" value="1"/>
</dbReference>
<dbReference type="PROSITE" id="PS50931">
    <property type="entry name" value="HTH_LYSR"/>
    <property type="match status" value="1"/>
</dbReference>
<dbReference type="PRINTS" id="PR00039">
    <property type="entry name" value="HTHLYSR"/>
</dbReference>
<evidence type="ECO:0000313" key="7">
    <source>
        <dbReference type="Proteomes" id="UP000190105"/>
    </source>
</evidence>
<dbReference type="Pfam" id="PF00126">
    <property type="entry name" value="HTH_1"/>
    <property type="match status" value="1"/>
</dbReference>
<keyword evidence="3" id="KW-0238">DNA-binding</keyword>
<reference evidence="7" key="1">
    <citation type="submission" date="2017-02" db="EMBL/GenBank/DDBJ databases">
        <authorList>
            <person name="Varghese N."/>
            <person name="Submissions S."/>
        </authorList>
    </citation>
    <scope>NUCLEOTIDE SEQUENCE [LARGE SCALE GENOMIC DNA]</scope>
    <source>
        <strain evidence="7">USBA 833</strain>
    </source>
</reference>
<dbReference type="InterPro" id="IPR036390">
    <property type="entry name" value="WH_DNA-bd_sf"/>
</dbReference>
<keyword evidence="7" id="KW-1185">Reference proteome</keyword>
<dbReference type="InterPro" id="IPR036388">
    <property type="entry name" value="WH-like_DNA-bd_sf"/>
</dbReference>
<dbReference type="EMBL" id="FUYH01000027">
    <property type="protein sequence ID" value="SKA97968.1"/>
    <property type="molecule type" value="Genomic_DNA"/>
</dbReference>
<dbReference type="AlphaFoldDB" id="A0A1T4Y8Y6"/>
<dbReference type="STRING" id="1147123.SAMN05443428_1275"/>
<organism evidence="6 7">
    <name type="scientific">Caloramator quimbayensis</name>
    <dbReference type="NCBI Taxonomy" id="1147123"/>
    <lineage>
        <taxon>Bacteria</taxon>
        <taxon>Bacillati</taxon>
        <taxon>Bacillota</taxon>
        <taxon>Clostridia</taxon>
        <taxon>Eubacteriales</taxon>
        <taxon>Clostridiaceae</taxon>
        <taxon>Caloramator</taxon>
    </lineage>
</organism>
<protein>
    <submittedName>
        <fullName evidence="6">LysR substrate binding domain-containing protein</fullName>
    </submittedName>
</protein>
<proteinExistence type="inferred from homology"/>